<gene>
    <name evidence="5" type="ORF">FHE65_14800</name>
</gene>
<name>A0A5C4MJI8_9ACTN</name>
<evidence type="ECO:0000256" key="3">
    <source>
        <dbReference type="ARBA" id="ARBA00023125"/>
    </source>
</evidence>
<dbReference type="GO" id="GO:0045892">
    <property type="term" value="P:negative regulation of DNA-templated transcription"/>
    <property type="evidence" value="ECO:0007669"/>
    <property type="project" value="InterPro"/>
</dbReference>
<evidence type="ECO:0000256" key="2">
    <source>
        <dbReference type="ARBA" id="ARBA00023015"/>
    </source>
</evidence>
<dbReference type="OrthoDB" id="9813987at2"/>
<proteinExistence type="inferred from homology"/>
<dbReference type="Gene3D" id="6.10.140.850">
    <property type="match status" value="1"/>
</dbReference>
<reference evidence="5 6" key="1">
    <citation type="submission" date="2019-05" db="EMBL/GenBank/DDBJ databases">
        <title>Mumia sp. nov., isolated from the intestinal contents of plateau pika (Ochotona curzoniae) in the Qinghai-Tibet plateau of China.</title>
        <authorList>
            <person name="Tian Z."/>
        </authorList>
    </citation>
    <scope>NUCLEOTIDE SEQUENCE [LARGE SCALE GENOMIC DNA]</scope>
    <source>
        <strain evidence="6">527</strain>
    </source>
</reference>
<keyword evidence="3" id="KW-0238">DNA-binding</keyword>
<dbReference type="Pfam" id="PF03965">
    <property type="entry name" value="Penicillinase_R"/>
    <property type="match status" value="1"/>
</dbReference>
<accession>A0A5C4MJI8</accession>
<dbReference type="SUPFAM" id="SSF46785">
    <property type="entry name" value="Winged helix' DNA-binding domain"/>
    <property type="match status" value="1"/>
</dbReference>
<dbReference type="InterPro" id="IPR036388">
    <property type="entry name" value="WH-like_DNA-bd_sf"/>
</dbReference>
<dbReference type="Gene3D" id="1.10.10.10">
    <property type="entry name" value="Winged helix-like DNA-binding domain superfamily/Winged helix DNA-binding domain"/>
    <property type="match status" value="1"/>
</dbReference>
<dbReference type="EMBL" id="VDFR01000066">
    <property type="protein sequence ID" value="TNC45367.1"/>
    <property type="molecule type" value="Genomic_DNA"/>
</dbReference>
<evidence type="ECO:0000313" key="5">
    <source>
        <dbReference type="EMBL" id="TNC45367.1"/>
    </source>
</evidence>
<evidence type="ECO:0000313" key="6">
    <source>
        <dbReference type="Proteomes" id="UP000306740"/>
    </source>
</evidence>
<dbReference type="RefSeq" id="WP_139086630.1">
    <property type="nucleotide sequence ID" value="NZ_VDFR01000066.1"/>
</dbReference>
<dbReference type="InterPro" id="IPR005650">
    <property type="entry name" value="BlaI_family"/>
</dbReference>
<organism evidence="5 6">
    <name type="scientific">Mumia zhuanghuii</name>
    <dbReference type="NCBI Taxonomy" id="2585211"/>
    <lineage>
        <taxon>Bacteria</taxon>
        <taxon>Bacillati</taxon>
        <taxon>Actinomycetota</taxon>
        <taxon>Actinomycetes</taxon>
        <taxon>Propionibacteriales</taxon>
        <taxon>Nocardioidaceae</taxon>
        <taxon>Mumia</taxon>
    </lineage>
</organism>
<protein>
    <submittedName>
        <fullName evidence="5">BlaI/MecI/CopY family transcriptional regulator</fullName>
    </submittedName>
</protein>
<dbReference type="InterPro" id="IPR036390">
    <property type="entry name" value="WH_DNA-bd_sf"/>
</dbReference>
<sequence length="134" mass="14726">MARLGELEREVMDLLWAADEPLTGREVLDLLSPTRDLAYTTVTTILDRLARKDVVARERRGRAFTYAPRVGRDELTVTLMHEVLASAGDDRTAALVHFAETASVDDAQALRDALARIEAKHASTTPSVEPAESP</sequence>
<evidence type="ECO:0000256" key="4">
    <source>
        <dbReference type="ARBA" id="ARBA00023163"/>
    </source>
</evidence>
<evidence type="ECO:0000256" key="1">
    <source>
        <dbReference type="ARBA" id="ARBA00011046"/>
    </source>
</evidence>
<keyword evidence="2" id="KW-0805">Transcription regulation</keyword>
<dbReference type="AlphaFoldDB" id="A0A5C4MJI8"/>
<dbReference type="GO" id="GO:0003677">
    <property type="term" value="F:DNA binding"/>
    <property type="evidence" value="ECO:0007669"/>
    <property type="project" value="UniProtKB-KW"/>
</dbReference>
<dbReference type="PIRSF" id="PIRSF019455">
    <property type="entry name" value="CopR_AtkY"/>
    <property type="match status" value="1"/>
</dbReference>
<keyword evidence="4" id="KW-0804">Transcription</keyword>
<dbReference type="Proteomes" id="UP000306740">
    <property type="component" value="Unassembled WGS sequence"/>
</dbReference>
<comment type="similarity">
    <text evidence="1">Belongs to the BlaI transcriptional regulatory family.</text>
</comment>
<comment type="caution">
    <text evidence="5">The sequence shown here is derived from an EMBL/GenBank/DDBJ whole genome shotgun (WGS) entry which is preliminary data.</text>
</comment>